<dbReference type="KEGG" id="skr:BRX40_07085"/>
<reference evidence="3 5" key="3">
    <citation type="submission" date="2018-07" db="EMBL/GenBank/DDBJ databases">
        <title>Genomic and Epidemiologic Investigation of an Indolent Hospital Outbreak.</title>
        <authorList>
            <person name="Johnson R.C."/>
            <person name="Deming C."/>
            <person name="Conlan S."/>
            <person name="Zellmer C.J."/>
            <person name="Michelin A.V."/>
            <person name="Lee-Lin S."/>
            <person name="Thomas P.J."/>
            <person name="Park M."/>
            <person name="Weingarten R.A."/>
            <person name="Less J."/>
            <person name="Dekker J.P."/>
            <person name="Frank K.M."/>
            <person name="Musser K.A."/>
            <person name="Mcquiston J.R."/>
            <person name="Henderson D.K."/>
            <person name="Lau A.F."/>
            <person name="Palmore T.N."/>
            <person name="Segre J.A."/>
        </authorList>
    </citation>
    <scope>NUCLEOTIDE SEQUENCE [LARGE SCALE GENOMIC DNA]</scope>
    <source>
        <strain evidence="3 5">SK-NIH.Env10_0317</strain>
    </source>
</reference>
<dbReference type="EMBL" id="QQWO01000030">
    <property type="protein sequence ID" value="RSU98235.1"/>
    <property type="molecule type" value="Genomic_DNA"/>
</dbReference>
<protein>
    <submittedName>
        <fullName evidence="3">DUF4281 domain-containing protein</fullName>
    </submittedName>
    <submittedName>
        <fullName evidence="2">TetR family transcriptional regulator</fullName>
    </submittedName>
</protein>
<dbReference type="Pfam" id="PF14108">
    <property type="entry name" value="ABA4-like"/>
    <property type="match status" value="1"/>
</dbReference>
<keyword evidence="1" id="KW-1133">Transmembrane helix</keyword>
<evidence type="ECO:0000313" key="5">
    <source>
        <dbReference type="Proteomes" id="UP000286681"/>
    </source>
</evidence>
<dbReference type="EMBL" id="CP018820">
    <property type="protein sequence ID" value="APR52228.1"/>
    <property type="molecule type" value="Genomic_DNA"/>
</dbReference>
<evidence type="ECO:0000313" key="4">
    <source>
        <dbReference type="Proteomes" id="UP000185161"/>
    </source>
</evidence>
<reference evidence="2" key="1">
    <citation type="submission" date="2016-12" db="EMBL/GenBank/DDBJ databases">
        <title>Whole genome sequencing of Sphingomonas koreensis.</title>
        <authorList>
            <person name="Conlan S."/>
            <person name="Thomas P.J."/>
            <person name="Mullikin J."/>
            <person name="Palmore T.N."/>
            <person name="Frank K.M."/>
            <person name="Segre J.A."/>
        </authorList>
    </citation>
    <scope>NUCLEOTIDE SEQUENCE</scope>
    <source>
        <strain evidence="2">ABOJV</strain>
    </source>
</reference>
<dbReference type="AlphaFoldDB" id="A0A1L6J8J1"/>
<dbReference type="InterPro" id="IPR025461">
    <property type="entry name" value="ABA4-like"/>
</dbReference>
<dbReference type="Proteomes" id="UP000185161">
    <property type="component" value="Chromosome"/>
</dbReference>
<name>A0A1L6J8J1_9SPHN</name>
<feature type="transmembrane region" description="Helical" evidence="1">
    <location>
        <begin position="35"/>
        <end position="56"/>
    </location>
</feature>
<reference evidence="4" key="2">
    <citation type="submission" date="2016-12" db="EMBL/GenBank/DDBJ databases">
        <title>Whole genome sequencing of Sphingomonas sp. ABOJV.</title>
        <authorList>
            <person name="Conlan S."/>
            <person name="Thomas P.J."/>
            <person name="Mullikin J."/>
            <person name="Palmore T.N."/>
            <person name="Frank K.M."/>
            <person name="Segre J.A."/>
        </authorList>
    </citation>
    <scope>NUCLEOTIDE SEQUENCE [LARGE SCALE GENOMIC DNA]</scope>
    <source>
        <strain evidence="4">ABOJV</strain>
    </source>
</reference>
<dbReference type="RefSeq" id="WP_075151129.1">
    <property type="nucleotide sequence ID" value="NZ_CP018820.1"/>
</dbReference>
<keyword evidence="1" id="KW-0472">Membrane</keyword>
<dbReference type="Proteomes" id="UP000286681">
    <property type="component" value="Unassembled WGS sequence"/>
</dbReference>
<organism evidence="2 4">
    <name type="scientific">Sphingomonas koreensis</name>
    <dbReference type="NCBI Taxonomy" id="93064"/>
    <lineage>
        <taxon>Bacteria</taxon>
        <taxon>Pseudomonadati</taxon>
        <taxon>Pseudomonadota</taxon>
        <taxon>Alphaproteobacteria</taxon>
        <taxon>Sphingomonadales</taxon>
        <taxon>Sphingomonadaceae</taxon>
        <taxon>Sphingomonas</taxon>
    </lineage>
</organism>
<keyword evidence="1" id="KW-0812">Transmembrane</keyword>
<evidence type="ECO:0000256" key="1">
    <source>
        <dbReference type="SAM" id="Phobius"/>
    </source>
</evidence>
<keyword evidence="4" id="KW-1185">Reference proteome</keyword>
<accession>A0A1L6J8J1</accession>
<sequence length="147" mass="15748">MLDPSLTFSLAGKLAMLGWLSLLVALFFKPARRYAFASAQFVIPAILAVGYILMIWQGRAGFETGGFGSIEAVRALFANDAALTAGWLHYLAFDLFVGAWISRDAAGRGISPLIVLPSLPLTFLFGPAGLLLYLVARSALPAKETVQ</sequence>
<proteinExistence type="predicted"/>
<dbReference type="OrthoDB" id="345237at2"/>
<evidence type="ECO:0000313" key="2">
    <source>
        <dbReference type="EMBL" id="APR52228.1"/>
    </source>
</evidence>
<feature type="transmembrane region" description="Helical" evidence="1">
    <location>
        <begin position="6"/>
        <end position="28"/>
    </location>
</feature>
<evidence type="ECO:0000313" key="3">
    <source>
        <dbReference type="EMBL" id="RSU98235.1"/>
    </source>
</evidence>
<gene>
    <name evidence="2" type="ORF">BRX40_07085</name>
    <name evidence="3" type="ORF">CA257_22120</name>
</gene>
<dbReference type="STRING" id="93064.BRX40_07085"/>
<dbReference type="GeneID" id="44132315"/>
<feature type="transmembrane region" description="Helical" evidence="1">
    <location>
        <begin position="113"/>
        <end position="136"/>
    </location>
</feature>